<dbReference type="InterPro" id="IPR007332">
    <property type="entry name" value="DUF411"/>
</dbReference>
<accession>A0A4U5J9Z1</accession>
<dbReference type="AlphaFoldDB" id="A0A4U5J9Z1"/>
<dbReference type="Pfam" id="PF04214">
    <property type="entry name" value="DUF411"/>
    <property type="match status" value="1"/>
</dbReference>
<proteinExistence type="predicted"/>
<evidence type="ECO:0000313" key="1">
    <source>
        <dbReference type="EMBL" id="TKR25942.1"/>
    </source>
</evidence>
<protein>
    <submittedName>
        <fullName evidence="1">Uncharacterized protein</fullName>
    </submittedName>
</protein>
<organism evidence="1 2">
    <name type="scientific">Natronomonas salsuginis</name>
    <dbReference type="NCBI Taxonomy" id="2217661"/>
    <lineage>
        <taxon>Archaea</taxon>
        <taxon>Methanobacteriati</taxon>
        <taxon>Methanobacteriota</taxon>
        <taxon>Stenosarchaea group</taxon>
        <taxon>Halobacteria</taxon>
        <taxon>Halobacteriales</taxon>
        <taxon>Natronomonadaceae</taxon>
        <taxon>Natronomonas</taxon>
    </lineage>
</organism>
<dbReference type="Proteomes" id="UP000308037">
    <property type="component" value="Unassembled WGS sequence"/>
</dbReference>
<sequence length="112" mass="12504">MRRVRRLSRTTRLRRLCRTGVGRHRTRRDETALGVPESVRSCHTVEFSAYIVEGPVPLEAIGTVFEISTSFGRISVPGKPQHLPGRELRGVEPLTIYAVRTSGGTSVFTEVE</sequence>
<dbReference type="EMBL" id="QKNX01000002">
    <property type="protein sequence ID" value="TKR25942.1"/>
    <property type="molecule type" value="Genomic_DNA"/>
</dbReference>
<reference evidence="1 2" key="1">
    <citation type="submission" date="2019-04" db="EMBL/GenBank/DDBJ databases">
        <title>Natronomonas sp. F20-122 a newhaloarchaeon isolated from a saline saltern of Isla Bacuta, Huelva, Spain.</title>
        <authorList>
            <person name="Duran-Viseras A."/>
            <person name="Sanchez-Porro C."/>
            <person name="Ventosa A."/>
        </authorList>
    </citation>
    <scope>NUCLEOTIDE SEQUENCE [LARGE SCALE GENOMIC DNA]</scope>
    <source>
        <strain evidence="1 2">F20-122</strain>
    </source>
</reference>
<gene>
    <name evidence="1" type="ORF">DM868_05455</name>
</gene>
<keyword evidence="2" id="KW-1185">Reference proteome</keyword>
<name>A0A4U5J9Z1_9EURY</name>
<comment type="caution">
    <text evidence="1">The sequence shown here is derived from an EMBL/GenBank/DDBJ whole genome shotgun (WGS) entry which is preliminary data.</text>
</comment>
<evidence type="ECO:0000313" key="2">
    <source>
        <dbReference type="Proteomes" id="UP000308037"/>
    </source>
</evidence>